<dbReference type="Pfam" id="PF17777">
    <property type="entry name" value="RL10P_insert"/>
    <property type="match status" value="1"/>
</dbReference>
<dbReference type="STRING" id="947166.A0A1D1VUU2"/>
<dbReference type="PANTHER" id="PTHR45841">
    <property type="entry name" value="MRNA TURNOVER PROTEIN 4 MRTO4"/>
    <property type="match status" value="1"/>
</dbReference>
<dbReference type="Pfam" id="PF00466">
    <property type="entry name" value="Ribosomal_L10"/>
    <property type="match status" value="1"/>
</dbReference>
<proteinExistence type="inferred from homology"/>
<dbReference type="SUPFAM" id="SSF160369">
    <property type="entry name" value="Ribosomal protein L10-like"/>
    <property type="match status" value="1"/>
</dbReference>
<dbReference type="InterPro" id="IPR040637">
    <property type="entry name" value="Ribosomal_uL10-like_insert"/>
</dbReference>
<comment type="subcellular location">
    <subcellularLocation>
        <location evidence="5">Cytoplasm</location>
    </subcellularLocation>
    <subcellularLocation>
        <location evidence="5">Nucleus</location>
        <location evidence="5">Nucleolus</location>
    </subcellularLocation>
</comment>
<evidence type="ECO:0000256" key="1">
    <source>
        <dbReference type="ARBA" id="ARBA00004046"/>
    </source>
</evidence>
<evidence type="ECO:0000313" key="9">
    <source>
        <dbReference type="Proteomes" id="UP000186922"/>
    </source>
</evidence>
<dbReference type="FunFam" id="3.30.70.1730:FF:000005">
    <property type="entry name" value="Ribosome assembly factor mrt4"/>
    <property type="match status" value="1"/>
</dbReference>
<reference evidence="8 9" key="1">
    <citation type="journal article" date="2016" name="Nat. Commun.">
        <title>Extremotolerant tardigrade genome and improved radiotolerance of human cultured cells by tardigrade-unique protein.</title>
        <authorList>
            <person name="Hashimoto T."/>
            <person name="Horikawa D.D."/>
            <person name="Saito Y."/>
            <person name="Kuwahara H."/>
            <person name="Kozuka-Hata H."/>
            <person name="Shin-I T."/>
            <person name="Minakuchi Y."/>
            <person name="Ohishi K."/>
            <person name="Motoyama A."/>
            <person name="Aizu T."/>
            <person name="Enomoto A."/>
            <person name="Kondo K."/>
            <person name="Tanaka S."/>
            <person name="Hara Y."/>
            <person name="Koshikawa S."/>
            <person name="Sagara H."/>
            <person name="Miura T."/>
            <person name="Yokobori S."/>
            <person name="Miyagawa K."/>
            <person name="Suzuki Y."/>
            <person name="Kubo T."/>
            <person name="Oyama M."/>
            <person name="Kohara Y."/>
            <person name="Fujiyama A."/>
            <person name="Arakawa K."/>
            <person name="Katayama T."/>
            <person name="Toyoda A."/>
            <person name="Kunieda T."/>
        </authorList>
    </citation>
    <scope>NUCLEOTIDE SEQUENCE [LARGE SCALE GENOMIC DNA]</scope>
    <source>
        <strain evidence="8 9">YOKOZUNA-1</strain>
    </source>
</reference>
<dbReference type="GO" id="GO:0000956">
    <property type="term" value="P:nuclear-transcribed mRNA catabolic process"/>
    <property type="evidence" value="ECO:0007669"/>
    <property type="project" value="TreeGrafter"/>
</dbReference>
<dbReference type="GO" id="GO:0030687">
    <property type="term" value="C:preribosome, large subunit precursor"/>
    <property type="evidence" value="ECO:0007669"/>
    <property type="project" value="TreeGrafter"/>
</dbReference>
<comment type="similarity">
    <text evidence="2 5">Belongs to the universal ribosomal protein uL10 family.</text>
</comment>
<dbReference type="AlphaFoldDB" id="A0A1D1VUU2"/>
<dbReference type="GO" id="GO:0006364">
    <property type="term" value="P:rRNA processing"/>
    <property type="evidence" value="ECO:0007669"/>
    <property type="project" value="TreeGrafter"/>
</dbReference>
<dbReference type="GO" id="GO:0000027">
    <property type="term" value="P:ribosomal large subunit assembly"/>
    <property type="evidence" value="ECO:0007669"/>
    <property type="project" value="InterPro"/>
</dbReference>
<dbReference type="OrthoDB" id="10262308at2759"/>
<comment type="function">
    <text evidence="1 5">Component of the ribosome assembly machinery. Nuclear paralog of the ribosomal protein P0, it binds pre-60S subunits at an early stage of assembly in the nucleolus, and is replaced by P0 in cytoplasmic pre-60S subunits and mature 80S ribosomes.</text>
</comment>
<dbReference type="InterPro" id="IPR043164">
    <property type="entry name" value="Ribosomal_uL10-like_insert_sf"/>
</dbReference>
<evidence type="ECO:0000256" key="2">
    <source>
        <dbReference type="ARBA" id="ARBA00008889"/>
    </source>
</evidence>
<gene>
    <name evidence="8" type="primary">RvY_13951-1</name>
    <name evidence="8" type="synonym">RvY_13951.1</name>
    <name evidence="8" type="ORF">RvY_13951</name>
</gene>
<keyword evidence="5" id="KW-0690">Ribosome biogenesis</keyword>
<name>A0A1D1VUU2_RAMVA</name>
<dbReference type="InterPro" id="IPR001790">
    <property type="entry name" value="Ribosomal_uL10"/>
</dbReference>
<keyword evidence="9" id="KW-1185">Reference proteome</keyword>
<evidence type="ECO:0000256" key="4">
    <source>
        <dbReference type="ARBA" id="ARBA00023242"/>
    </source>
</evidence>
<dbReference type="InterPro" id="IPR051742">
    <property type="entry name" value="Ribosome_Assembly_uL10"/>
</dbReference>
<dbReference type="EMBL" id="BDGG01000009">
    <property type="protein sequence ID" value="GAV03548.1"/>
    <property type="molecule type" value="Genomic_DNA"/>
</dbReference>
<accession>A0A1D1VUU2</accession>
<feature type="domain" description="Large ribosomal subunit protein uL10-like insertion" evidence="7">
    <location>
        <begin position="125"/>
        <end position="195"/>
    </location>
</feature>
<dbReference type="GO" id="GO:0005737">
    <property type="term" value="C:cytoplasm"/>
    <property type="evidence" value="ECO:0007669"/>
    <property type="project" value="UniProtKB-SubCell"/>
</dbReference>
<comment type="caution">
    <text evidence="8">The sequence shown here is derived from an EMBL/GenBank/DDBJ whole genome shotgun (WGS) entry which is preliminary data.</text>
</comment>
<dbReference type="GO" id="GO:0003723">
    <property type="term" value="F:RNA binding"/>
    <property type="evidence" value="ECO:0007669"/>
    <property type="project" value="TreeGrafter"/>
</dbReference>
<evidence type="ECO:0000256" key="5">
    <source>
        <dbReference type="RuleBase" id="RU364039"/>
    </source>
</evidence>
<dbReference type="GO" id="GO:0005730">
    <property type="term" value="C:nucleolus"/>
    <property type="evidence" value="ECO:0007669"/>
    <property type="project" value="UniProtKB-SubCell"/>
</dbReference>
<evidence type="ECO:0000259" key="7">
    <source>
        <dbReference type="Pfam" id="PF17777"/>
    </source>
</evidence>
<evidence type="ECO:0000256" key="3">
    <source>
        <dbReference type="ARBA" id="ARBA00022490"/>
    </source>
</evidence>
<dbReference type="FunFam" id="3.90.105.20:FF:000002">
    <property type="entry name" value="Ribosome assembly factor mrt4"/>
    <property type="match status" value="1"/>
</dbReference>
<keyword evidence="4 5" id="KW-0539">Nucleus</keyword>
<dbReference type="Gene3D" id="3.90.105.20">
    <property type="match status" value="1"/>
</dbReference>
<dbReference type="Gene3D" id="3.30.70.1730">
    <property type="match status" value="1"/>
</dbReference>
<organism evidence="8 9">
    <name type="scientific">Ramazzottius varieornatus</name>
    <name type="common">Water bear</name>
    <name type="synonym">Tardigrade</name>
    <dbReference type="NCBI Taxonomy" id="947166"/>
    <lineage>
        <taxon>Eukaryota</taxon>
        <taxon>Metazoa</taxon>
        <taxon>Ecdysozoa</taxon>
        <taxon>Tardigrada</taxon>
        <taxon>Eutardigrada</taxon>
        <taxon>Parachela</taxon>
        <taxon>Hypsibioidea</taxon>
        <taxon>Ramazzottiidae</taxon>
        <taxon>Ramazzottius</taxon>
    </lineage>
</organism>
<keyword evidence="3 5" id="KW-0963">Cytoplasm</keyword>
<dbReference type="InterPro" id="IPR033867">
    <property type="entry name" value="Mrt4"/>
</dbReference>
<dbReference type="InterPro" id="IPR043141">
    <property type="entry name" value="Ribosomal_uL10-like_sf"/>
</dbReference>
<dbReference type="PANTHER" id="PTHR45841:SF1">
    <property type="entry name" value="MRNA TURNOVER PROTEIN 4 HOMOLOG"/>
    <property type="match status" value="1"/>
</dbReference>
<dbReference type="CDD" id="cd05796">
    <property type="entry name" value="Ribosomal_P0_like"/>
    <property type="match status" value="1"/>
</dbReference>
<sequence>MPRSKRNKEVRLTKTKSKGLEGKGIIISKLKKAIEDHKYVYVFEVENPRNNLMKDVREEWKHSQFFMGKNNILQLALGKTPEEEQANGLSSLAEKLRGERGLLITDQPKEETVQWFKKHKVGEYARSGFTATQTVKLDAGPLAQFSHALEPHLRQLGLPTSLSRGIVTLLKDHTVCQEGDVLTPEQCRILKLLEIQMASFRIVLKFLWTKKTGKVKKLGGKKGAAQGLDSTVTEKETAAVEKMEEN</sequence>
<comment type="subunit">
    <text evidence="5">Associates with the pre-60S ribosomal particle.</text>
</comment>
<feature type="compositionally biased region" description="Basic and acidic residues" evidence="6">
    <location>
        <begin position="232"/>
        <end position="246"/>
    </location>
</feature>
<protein>
    <recommendedName>
        <fullName evidence="5">Ribosome assembly factor mrt4</fullName>
    </recommendedName>
</protein>
<dbReference type="Proteomes" id="UP000186922">
    <property type="component" value="Unassembled WGS sequence"/>
</dbReference>
<evidence type="ECO:0000313" key="8">
    <source>
        <dbReference type="EMBL" id="GAV03548.1"/>
    </source>
</evidence>
<evidence type="ECO:0000256" key="6">
    <source>
        <dbReference type="SAM" id="MobiDB-lite"/>
    </source>
</evidence>
<feature type="region of interest" description="Disordered" evidence="6">
    <location>
        <begin position="219"/>
        <end position="246"/>
    </location>
</feature>